<dbReference type="AlphaFoldDB" id="A0A2R6A7N3"/>
<accession>A0A2R6A7N3</accession>
<gene>
    <name evidence="1" type="ORF">B9Q03_14300</name>
</gene>
<evidence type="ECO:0000313" key="1">
    <source>
        <dbReference type="EMBL" id="PSN82359.1"/>
    </source>
</evidence>
<protein>
    <submittedName>
        <fullName evidence="1">Uncharacterized protein</fullName>
    </submittedName>
</protein>
<dbReference type="Proteomes" id="UP000240322">
    <property type="component" value="Unassembled WGS sequence"/>
</dbReference>
<name>A0A2R6A7N3_9ARCH</name>
<dbReference type="EMBL" id="NEXE01000367">
    <property type="protein sequence ID" value="PSN82359.1"/>
    <property type="molecule type" value="Genomic_DNA"/>
</dbReference>
<comment type="caution">
    <text evidence="1">The sequence shown here is derived from an EMBL/GenBank/DDBJ whole genome shotgun (WGS) entry which is preliminary data.</text>
</comment>
<reference evidence="1 2" key="1">
    <citation type="submission" date="2017-04" db="EMBL/GenBank/DDBJ databases">
        <title>Novel microbial lineages endemic to geothermal iron-oxide mats fill important gaps in the evolutionary history of Archaea.</title>
        <authorList>
            <person name="Jay Z.J."/>
            <person name="Beam J.P."/>
            <person name="Dlakic M."/>
            <person name="Rusch D.B."/>
            <person name="Kozubal M.A."/>
            <person name="Inskeep W.P."/>
        </authorList>
    </citation>
    <scope>NUCLEOTIDE SEQUENCE [LARGE SCALE GENOMIC DNA]</scope>
    <source>
        <strain evidence="1">OSP_D</strain>
    </source>
</reference>
<evidence type="ECO:0000313" key="2">
    <source>
        <dbReference type="Proteomes" id="UP000240322"/>
    </source>
</evidence>
<sequence>MSGCALIKGHRVFSVLRSYSLKHERGEELLPLLLAHRDAVNRVLEELWNSIEWKKKEDTREEAV</sequence>
<proteinExistence type="predicted"/>
<organism evidence="1 2">
    <name type="scientific">Candidatus Marsarchaeota G2 archaeon OSP_D</name>
    <dbReference type="NCBI Taxonomy" id="1978157"/>
    <lineage>
        <taxon>Archaea</taxon>
        <taxon>Candidatus Marsarchaeota</taxon>
        <taxon>Candidatus Marsarchaeota group 2</taxon>
    </lineage>
</organism>